<evidence type="ECO:0000256" key="1">
    <source>
        <dbReference type="SAM" id="Phobius"/>
    </source>
</evidence>
<dbReference type="PANTHER" id="PTHR42305">
    <property type="entry name" value="MEMBRANE PROTEIN RV1733C-RELATED"/>
    <property type="match status" value="1"/>
</dbReference>
<accession>A0A4R6S0W3</accession>
<gene>
    <name evidence="2" type="ORF">EV186_10759</name>
</gene>
<name>A0A4R6S0W3_LABRH</name>
<dbReference type="Proteomes" id="UP000295444">
    <property type="component" value="Unassembled WGS sequence"/>
</dbReference>
<reference evidence="2 3" key="1">
    <citation type="submission" date="2019-03" db="EMBL/GenBank/DDBJ databases">
        <title>Genomic Encyclopedia of Type Strains, Phase IV (KMG-IV): sequencing the most valuable type-strain genomes for metagenomic binning, comparative biology and taxonomic classification.</title>
        <authorList>
            <person name="Goeker M."/>
        </authorList>
    </citation>
    <scope>NUCLEOTIDE SEQUENCE [LARGE SCALE GENOMIC DNA]</scope>
    <source>
        <strain evidence="2 3">DSM 45361</strain>
    </source>
</reference>
<sequence length="192" mass="20675">MGTMSRVARSASLLFSRNPLTRPGDRVLSAVTWLTVVIAIVVVPVAAAVGSLVHAQRVESALVEQRTRLQVPATLSEDAPATDDHSGAWWLAPDGRPHTGTIEVPAGLHAGDTKQIWIDRSGAAVGPPRTLTSAVGDAVAVVMAILTGVVLVLASLRWVVRTAVTRHARRCWERQWLEFEPRWTGRKGCEPA</sequence>
<organism evidence="2 3">
    <name type="scientific">Labedaea rhizosphaerae</name>
    <dbReference type="NCBI Taxonomy" id="598644"/>
    <lineage>
        <taxon>Bacteria</taxon>
        <taxon>Bacillati</taxon>
        <taxon>Actinomycetota</taxon>
        <taxon>Actinomycetes</taxon>
        <taxon>Pseudonocardiales</taxon>
        <taxon>Pseudonocardiaceae</taxon>
        <taxon>Labedaea</taxon>
    </lineage>
</organism>
<dbReference type="AlphaFoldDB" id="A0A4R6S0W3"/>
<keyword evidence="1" id="KW-0812">Transmembrane</keyword>
<feature type="transmembrane region" description="Helical" evidence="1">
    <location>
        <begin position="27"/>
        <end position="53"/>
    </location>
</feature>
<keyword evidence="1" id="KW-1133">Transmembrane helix</keyword>
<comment type="caution">
    <text evidence="2">The sequence shown here is derived from an EMBL/GenBank/DDBJ whole genome shotgun (WGS) entry which is preliminary data.</text>
</comment>
<dbReference type="PANTHER" id="PTHR42305:SF1">
    <property type="entry name" value="MEMBRANE PROTEIN RV1733C-RELATED"/>
    <property type="match status" value="1"/>
</dbReference>
<keyword evidence="3" id="KW-1185">Reference proteome</keyword>
<dbReference type="InterPro" id="IPR039708">
    <property type="entry name" value="MT1774/Rv1733c-like"/>
</dbReference>
<evidence type="ECO:0000313" key="3">
    <source>
        <dbReference type="Proteomes" id="UP000295444"/>
    </source>
</evidence>
<evidence type="ECO:0000313" key="2">
    <source>
        <dbReference type="EMBL" id="TDP92844.1"/>
    </source>
</evidence>
<proteinExistence type="predicted"/>
<dbReference type="EMBL" id="SNXZ01000007">
    <property type="protein sequence ID" value="TDP92844.1"/>
    <property type="molecule type" value="Genomic_DNA"/>
</dbReference>
<keyword evidence="1" id="KW-0472">Membrane</keyword>
<protein>
    <submittedName>
        <fullName evidence="2">Uncharacterized protein</fullName>
    </submittedName>
</protein>
<feature type="transmembrane region" description="Helical" evidence="1">
    <location>
        <begin position="138"/>
        <end position="160"/>
    </location>
</feature>
<dbReference type="OrthoDB" id="3683281at2"/>
<dbReference type="RefSeq" id="WP_133853196.1">
    <property type="nucleotide sequence ID" value="NZ_SNXZ01000007.1"/>
</dbReference>